<accession>A0A8H5WK94</accession>
<dbReference type="AlphaFoldDB" id="A0A8H5WK94"/>
<protein>
    <recommendedName>
        <fullName evidence="1">2EXR domain-containing protein</fullName>
    </recommendedName>
</protein>
<dbReference type="EMBL" id="JAAOAK010000567">
    <property type="protein sequence ID" value="KAF5661069.1"/>
    <property type="molecule type" value="Genomic_DNA"/>
</dbReference>
<reference evidence="2 3" key="1">
    <citation type="submission" date="2020-05" db="EMBL/GenBank/DDBJ databases">
        <title>Identification and distribution of gene clusters putatively required for synthesis of sphingolipid metabolism inhibitors in phylogenetically diverse species of the filamentous fungus Fusarium.</title>
        <authorList>
            <person name="Kim H.-S."/>
            <person name="Busman M."/>
            <person name="Brown D.W."/>
            <person name="Divon H."/>
            <person name="Uhlig S."/>
            <person name="Proctor R.H."/>
        </authorList>
    </citation>
    <scope>NUCLEOTIDE SEQUENCE [LARGE SCALE GENOMIC DNA]</scope>
    <source>
        <strain evidence="2 3">NRRL 25311</strain>
    </source>
</reference>
<keyword evidence="3" id="KW-1185">Reference proteome</keyword>
<dbReference type="Pfam" id="PF20150">
    <property type="entry name" value="2EXR"/>
    <property type="match status" value="1"/>
</dbReference>
<dbReference type="PANTHER" id="PTHR35910:SF6">
    <property type="entry name" value="2EXR DOMAIN-CONTAINING PROTEIN"/>
    <property type="match status" value="1"/>
</dbReference>
<evidence type="ECO:0000313" key="3">
    <source>
        <dbReference type="Proteomes" id="UP000562682"/>
    </source>
</evidence>
<feature type="domain" description="2EXR" evidence="1">
    <location>
        <begin position="66"/>
        <end position="154"/>
    </location>
</feature>
<dbReference type="Proteomes" id="UP000562682">
    <property type="component" value="Unassembled WGS sequence"/>
</dbReference>
<gene>
    <name evidence="2" type="ORF">FDENT_13600</name>
</gene>
<proteinExistence type="predicted"/>
<evidence type="ECO:0000313" key="2">
    <source>
        <dbReference type="EMBL" id="KAF5661069.1"/>
    </source>
</evidence>
<name>A0A8H5WK94_9HYPO</name>
<evidence type="ECO:0000259" key="1">
    <source>
        <dbReference type="Pfam" id="PF20150"/>
    </source>
</evidence>
<sequence length="271" mass="31853">MSCLRTPRHDDIHVTLAFDEVWDQHEEDSPHDLQAKPTVLNNHICTVANENQQLRRQHGTSFRLTNFPLELRMLVWERSLPSRRVLRITELPTTEYGHSSGRASCCCVYPPVLLYVCRESRKFALAHFKLFFEESFGRRALFKPTYIRPKLDVIYLDLDAYDEAAYGYPELDEVESIAVRWKDRAFHKIWHCGWEREPYFAAMTRLLLVTKRKRPYPACCCATVELLPDPDGQQEELEWTNFISWNKKSGYDIPNIQHIEVVVENFIQCSS</sequence>
<comment type="caution">
    <text evidence="2">The sequence shown here is derived from an EMBL/GenBank/DDBJ whole genome shotgun (WGS) entry which is preliminary data.</text>
</comment>
<dbReference type="PANTHER" id="PTHR35910">
    <property type="entry name" value="2EXR DOMAIN-CONTAINING PROTEIN"/>
    <property type="match status" value="1"/>
</dbReference>
<dbReference type="InterPro" id="IPR045518">
    <property type="entry name" value="2EXR"/>
</dbReference>
<organism evidence="2 3">
    <name type="scientific">Fusarium denticulatum</name>
    <dbReference type="NCBI Taxonomy" id="48507"/>
    <lineage>
        <taxon>Eukaryota</taxon>
        <taxon>Fungi</taxon>
        <taxon>Dikarya</taxon>
        <taxon>Ascomycota</taxon>
        <taxon>Pezizomycotina</taxon>
        <taxon>Sordariomycetes</taxon>
        <taxon>Hypocreomycetidae</taxon>
        <taxon>Hypocreales</taxon>
        <taxon>Nectriaceae</taxon>
        <taxon>Fusarium</taxon>
        <taxon>Fusarium fujikuroi species complex</taxon>
    </lineage>
</organism>